<accession>A0A832T5I8</accession>
<evidence type="ECO:0000256" key="3">
    <source>
        <dbReference type="ARBA" id="ARBA00048696"/>
    </source>
</evidence>
<proteinExistence type="predicted"/>
<comment type="catalytic activity">
    <reaction evidence="3">
        <text>L-tyrosyl-[protein] + ATP = O-(5'-adenylyl)-L-tyrosyl-[protein] + diphosphate</text>
        <dbReference type="Rhea" id="RHEA:54288"/>
        <dbReference type="Rhea" id="RHEA-COMP:10136"/>
        <dbReference type="Rhea" id="RHEA-COMP:13846"/>
        <dbReference type="ChEBI" id="CHEBI:30616"/>
        <dbReference type="ChEBI" id="CHEBI:33019"/>
        <dbReference type="ChEBI" id="CHEBI:46858"/>
        <dbReference type="ChEBI" id="CHEBI:83624"/>
        <dbReference type="EC" id="2.7.7.108"/>
    </reaction>
</comment>
<evidence type="ECO:0000259" key="4">
    <source>
        <dbReference type="Pfam" id="PF01909"/>
    </source>
</evidence>
<dbReference type="SUPFAM" id="SSF81301">
    <property type="entry name" value="Nucleotidyltransferase"/>
    <property type="match status" value="1"/>
</dbReference>
<name>A0A832T5I8_9EURY</name>
<reference evidence="5" key="1">
    <citation type="journal article" date="2020" name="bioRxiv">
        <title>A rank-normalized archaeal taxonomy based on genome phylogeny resolves widespread incomplete and uneven classifications.</title>
        <authorList>
            <person name="Rinke C."/>
            <person name="Chuvochina M."/>
            <person name="Mussig A.J."/>
            <person name="Chaumeil P.-A."/>
            <person name="Waite D.W."/>
            <person name="Whitman W.B."/>
            <person name="Parks D.H."/>
            <person name="Hugenholtz P."/>
        </authorList>
    </citation>
    <scope>NUCLEOTIDE SEQUENCE</scope>
    <source>
        <strain evidence="5">UBA8853</strain>
    </source>
</reference>
<gene>
    <name evidence="5" type="ORF">HA336_00865</name>
</gene>
<dbReference type="InterPro" id="IPR043519">
    <property type="entry name" value="NT_sf"/>
</dbReference>
<dbReference type="InterPro" id="IPR002934">
    <property type="entry name" value="Polymerase_NTP_transf_dom"/>
</dbReference>
<dbReference type="Pfam" id="PF01909">
    <property type="entry name" value="NTP_transf_2"/>
    <property type="match status" value="1"/>
</dbReference>
<comment type="catalytic activity">
    <reaction evidence="2">
        <text>O-(5'-adenylyl)-L-tyrosyl-[protein] + ATP = O-[5'-(adenylyl-(5'-&gt;3')-adenylyl)]-L-tyrosyl-[protein] + diphosphate</text>
        <dbReference type="Rhea" id="RHEA:66528"/>
        <dbReference type="Rhea" id="RHEA-COMP:13846"/>
        <dbReference type="Rhea" id="RHEA-COMP:17046"/>
        <dbReference type="ChEBI" id="CHEBI:30616"/>
        <dbReference type="ChEBI" id="CHEBI:33019"/>
        <dbReference type="ChEBI" id="CHEBI:83624"/>
        <dbReference type="ChEBI" id="CHEBI:167160"/>
    </reaction>
</comment>
<evidence type="ECO:0000313" key="5">
    <source>
        <dbReference type="EMBL" id="HII69767.1"/>
    </source>
</evidence>
<comment type="caution">
    <text evidence="5">The sequence shown here is derived from an EMBL/GenBank/DDBJ whole genome shotgun (WGS) entry which is preliminary data.</text>
</comment>
<dbReference type="Gene3D" id="3.30.460.10">
    <property type="entry name" value="Beta Polymerase, domain 2"/>
    <property type="match status" value="1"/>
</dbReference>
<feature type="domain" description="Polymerase nucleotidyl transferase" evidence="4">
    <location>
        <begin position="1"/>
        <end position="64"/>
    </location>
</feature>
<dbReference type="GO" id="GO:0070733">
    <property type="term" value="F:AMPylase activity"/>
    <property type="evidence" value="ECO:0007669"/>
    <property type="project" value="UniProtKB-EC"/>
</dbReference>
<dbReference type="Proteomes" id="UP000619545">
    <property type="component" value="Unassembled WGS sequence"/>
</dbReference>
<evidence type="ECO:0000256" key="2">
    <source>
        <dbReference type="ARBA" id="ARBA00047518"/>
    </source>
</evidence>
<evidence type="ECO:0000256" key="1">
    <source>
        <dbReference type="ARBA" id="ARBA00034531"/>
    </source>
</evidence>
<dbReference type="EC" id="2.7.7.108" evidence="1"/>
<organism evidence="5 6">
    <name type="scientific">Methanopyrus kandleri</name>
    <dbReference type="NCBI Taxonomy" id="2320"/>
    <lineage>
        <taxon>Archaea</taxon>
        <taxon>Methanobacteriati</taxon>
        <taxon>Methanobacteriota</taxon>
        <taxon>Methanomada group</taxon>
        <taxon>Methanopyri</taxon>
        <taxon>Methanopyrales</taxon>
        <taxon>Methanopyraceae</taxon>
        <taxon>Methanopyrus</taxon>
    </lineage>
</organism>
<dbReference type="AlphaFoldDB" id="A0A832T5I8"/>
<sequence>MYVFGSAVKDEMTAVSDPDVAVVVEDEVDPGKMASDILERAGVDPFIPVHLHVVTRNEFERNRPDVYVEVRPDGTLRKHGRPEVPGRSASAVRILWESGLALLEVTDELPPLAGLVTAHEGLKLCLEATTLALTGSPSRDPENLPRDVARDVEEVLEVLERRLRAAR</sequence>
<dbReference type="EMBL" id="DUJS01000001">
    <property type="protein sequence ID" value="HII69767.1"/>
    <property type="molecule type" value="Genomic_DNA"/>
</dbReference>
<protein>
    <recommendedName>
        <fullName evidence="1">protein adenylyltransferase</fullName>
        <ecNumber evidence="1">2.7.7.108</ecNumber>
    </recommendedName>
</protein>
<evidence type="ECO:0000313" key="6">
    <source>
        <dbReference type="Proteomes" id="UP000619545"/>
    </source>
</evidence>